<evidence type="ECO:0000256" key="1">
    <source>
        <dbReference type="SAM" id="Phobius"/>
    </source>
</evidence>
<feature type="transmembrane region" description="Helical" evidence="1">
    <location>
        <begin position="66"/>
        <end position="88"/>
    </location>
</feature>
<sequence>MKAKLSNERLLAVLIALPSAYVYLSQLISYFAPLSYIRLVLYPIAYCLGIIGYVRCLKYKQCFSFFCIAVLIILFNFIAYPSFINYFIDTSTSAGFLLSDFAILSLISIPALFLATRSSDFAALLAAFSQCGMVIMPLFILTFVTMAFVFNTTFDYMNMSYGVVPWLMLCWGYARKEKKIILTCVCVASFALVCISGCRGAAVTCMLFIVLQFISTLKYPITVKQLLIIVGIIFAVIIVAINLQGIVSALYALLTQFGFKSRTLELYLGIGYEKGLGHYSDRSNIQIPLLNSINVFGHGLYGDRLLTGTGQYAHNVFLEWLIDFGVIIGGGLCIWLIILISKNIIHLIRNSVGDEFTIICAAVAILCCKYMVSASYLHMPEFWMFIGLLIATVKSSKSRLEVN</sequence>
<keyword evidence="1" id="KW-1133">Transmembrane helix</keyword>
<accession>A0A200HRU6</accession>
<proteinExistence type="predicted"/>
<feature type="transmembrane region" description="Helical" evidence="1">
    <location>
        <begin position="181"/>
        <end position="214"/>
    </location>
</feature>
<dbReference type="AlphaFoldDB" id="A0A200HRU6"/>
<evidence type="ECO:0000313" key="3">
    <source>
        <dbReference type="Proteomes" id="UP000196503"/>
    </source>
</evidence>
<feature type="transmembrane region" description="Helical" evidence="1">
    <location>
        <begin position="226"/>
        <end position="254"/>
    </location>
</feature>
<gene>
    <name evidence="2" type="ORF">A5869_001965</name>
</gene>
<feature type="transmembrane region" description="Helical" evidence="1">
    <location>
        <begin position="34"/>
        <end position="54"/>
    </location>
</feature>
<feature type="transmembrane region" description="Helical" evidence="1">
    <location>
        <begin position="320"/>
        <end position="341"/>
    </location>
</feature>
<evidence type="ECO:0000313" key="2">
    <source>
        <dbReference type="EMBL" id="OUZ14860.1"/>
    </source>
</evidence>
<dbReference type="RefSeq" id="WP_087663584.1">
    <property type="nucleotide sequence ID" value="NZ_NIBL01000003.1"/>
</dbReference>
<keyword evidence="1" id="KW-0812">Transmembrane</keyword>
<feature type="transmembrane region" description="Helical" evidence="1">
    <location>
        <begin position="121"/>
        <end position="150"/>
    </location>
</feature>
<protein>
    <submittedName>
        <fullName evidence="2">Uncharacterized protein</fullName>
    </submittedName>
</protein>
<comment type="caution">
    <text evidence="2">The sequence shown here is derived from an EMBL/GenBank/DDBJ whole genome shotgun (WGS) entry which is preliminary data.</text>
</comment>
<dbReference type="EMBL" id="NIBL01000003">
    <property type="protein sequence ID" value="OUZ14860.1"/>
    <property type="molecule type" value="Genomic_DNA"/>
</dbReference>
<reference evidence="2 3" key="1">
    <citation type="submission" date="2017-05" db="EMBL/GenBank/DDBJ databases">
        <title>The Genome Sequence of Enterococcus faecium 2D5_DIV0622.</title>
        <authorList>
            <consortium name="The Broad Institute Genomics Platform"/>
            <consortium name="The Broad Institute Genomic Center for Infectious Diseases"/>
            <person name="Earl A."/>
            <person name="Manson A."/>
            <person name="Schwartman J."/>
            <person name="Gilmore M."/>
            <person name="Abouelleil A."/>
            <person name="Cao P."/>
            <person name="Chapman S."/>
            <person name="Cusick C."/>
            <person name="Shea T."/>
            <person name="Young S."/>
            <person name="Neafsey D."/>
            <person name="Nusbaum C."/>
            <person name="Birren B."/>
        </authorList>
    </citation>
    <scope>NUCLEOTIDE SEQUENCE [LARGE SCALE GENOMIC DNA]</scope>
    <source>
        <strain evidence="2 3">2D5_DIV0622</strain>
    </source>
</reference>
<dbReference type="Proteomes" id="UP000196503">
    <property type="component" value="Unassembled WGS sequence"/>
</dbReference>
<name>A0A200HRU6_9ENTE</name>
<organism evidence="2 3">
    <name type="scientific">Enterococcus cecorum</name>
    <dbReference type="NCBI Taxonomy" id="44008"/>
    <lineage>
        <taxon>Bacteria</taxon>
        <taxon>Bacillati</taxon>
        <taxon>Bacillota</taxon>
        <taxon>Bacilli</taxon>
        <taxon>Lactobacillales</taxon>
        <taxon>Enterococcaceae</taxon>
        <taxon>Enterococcus</taxon>
    </lineage>
</organism>
<feature type="transmembrane region" description="Helical" evidence="1">
    <location>
        <begin position="156"/>
        <end position="174"/>
    </location>
</feature>
<feature type="transmembrane region" description="Helical" evidence="1">
    <location>
        <begin position="356"/>
        <end position="377"/>
    </location>
</feature>
<feature type="transmembrane region" description="Helical" evidence="1">
    <location>
        <begin position="94"/>
        <end position="114"/>
    </location>
</feature>
<keyword evidence="1" id="KW-0472">Membrane</keyword>